<dbReference type="InterPro" id="IPR036514">
    <property type="entry name" value="SGNH_hydro_sf"/>
</dbReference>
<organism evidence="2 3">
    <name type="scientific">Lachnospira hominis</name>
    <name type="common">ex Liu et al. 2021</name>
    <dbReference type="NCBI Taxonomy" id="2763051"/>
    <lineage>
        <taxon>Bacteria</taxon>
        <taxon>Bacillati</taxon>
        <taxon>Bacillota</taxon>
        <taxon>Clostridia</taxon>
        <taxon>Lachnospirales</taxon>
        <taxon>Lachnospiraceae</taxon>
        <taxon>Lachnospira</taxon>
    </lineage>
</organism>
<sequence>MKQILCFGDSNTYGYKPDKSGRFSWGVRWTSILAEKFGRDVNVIEEGLCGRTTIFDDVFRAGRNGSESFPAILESHTPLDLIIIMLGTNDCKTVYGATAGIIGKGVETLLEQVKKYSPDSDILLISPIYLGENVYKEGFDVEFSKESIQVSKNLEAVYEKIALKNNIHFLRAQDFVSCSETDQEHLDAQAHKIFADAVYKKTDEILKARFIKAAC</sequence>
<evidence type="ECO:0000313" key="2">
    <source>
        <dbReference type="EMBL" id="MBC5681330.1"/>
    </source>
</evidence>
<evidence type="ECO:0000259" key="1">
    <source>
        <dbReference type="Pfam" id="PF13472"/>
    </source>
</evidence>
<proteinExistence type="predicted"/>
<dbReference type="PANTHER" id="PTHR30383">
    <property type="entry name" value="THIOESTERASE 1/PROTEASE 1/LYSOPHOSPHOLIPASE L1"/>
    <property type="match status" value="1"/>
</dbReference>
<dbReference type="RefSeq" id="WP_186837115.1">
    <property type="nucleotide sequence ID" value="NZ_JACOPD010000007.1"/>
</dbReference>
<dbReference type="InterPro" id="IPR013830">
    <property type="entry name" value="SGNH_hydro"/>
</dbReference>
<dbReference type="EMBL" id="JACOPD010000007">
    <property type="protein sequence ID" value="MBC5681330.1"/>
    <property type="molecule type" value="Genomic_DNA"/>
</dbReference>
<keyword evidence="3" id="KW-1185">Reference proteome</keyword>
<accession>A0ABR7G1L9</accession>
<dbReference type="PANTHER" id="PTHR30383:SF29">
    <property type="entry name" value="SGNH HYDROLASE-TYPE ESTERASE DOMAIN-CONTAINING PROTEIN"/>
    <property type="match status" value="1"/>
</dbReference>
<dbReference type="Pfam" id="PF13472">
    <property type="entry name" value="Lipase_GDSL_2"/>
    <property type="match status" value="1"/>
</dbReference>
<gene>
    <name evidence="2" type="ORF">H8S01_10190</name>
</gene>
<reference evidence="2 3" key="1">
    <citation type="submission" date="2020-08" db="EMBL/GenBank/DDBJ databases">
        <title>Genome public.</title>
        <authorList>
            <person name="Liu C."/>
            <person name="Sun Q."/>
        </authorList>
    </citation>
    <scope>NUCLEOTIDE SEQUENCE [LARGE SCALE GENOMIC DNA]</scope>
    <source>
        <strain evidence="2 3">NSJ-43</strain>
    </source>
</reference>
<dbReference type="InterPro" id="IPR051532">
    <property type="entry name" value="Ester_Hydrolysis_Enzymes"/>
</dbReference>
<name>A0ABR7G1L9_9FIRM</name>
<feature type="domain" description="SGNH hydrolase-type esterase" evidence="1">
    <location>
        <begin position="6"/>
        <end position="188"/>
    </location>
</feature>
<evidence type="ECO:0000313" key="3">
    <source>
        <dbReference type="Proteomes" id="UP000628463"/>
    </source>
</evidence>
<dbReference type="Gene3D" id="3.40.50.1110">
    <property type="entry name" value="SGNH hydrolase"/>
    <property type="match status" value="1"/>
</dbReference>
<comment type="caution">
    <text evidence="2">The sequence shown here is derived from an EMBL/GenBank/DDBJ whole genome shotgun (WGS) entry which is preliminary data.</text>
</comment>
<dbReference type="Proteomes" id="UP000628463">
    <property type="component" value="Unassembled WGS sequence"/>
</dbReference>
<protein>
    <submittedName>
        <fullName evidence="2">Arylesterase</fullName>
    </submittedName>
</protein>
<dbReference type="SUPFAM" id="SSF52266">
    <property type="entry name" value="SGNH hydrolase"/>
    <property type="match status" value="1"/>
</dbReference>